<keyword evidence="3" id="KW-1185">Reference proteome</keyword>
<dbReference type="AlphaFoldDB" id="A0ABD1U495"/>
<evidence type="ECO:0000313" key="3">
    <source>
        <dbReference type="Proteomes" id="UP001604336"/>
    </source>
</evidence>
<proteinExistence type="predicted"/>
<feature type="transmembrane region" description="Helical" evidence="1">
    <location>
        <begin position="16"/>
        <end position="36"/>
    </location>
</feature>
<name>A0ABD1U495_9LAMI</name>
<dbReference type="Gene3D" id="3.40.50.1820">
    <property type="entry name" value="alpha/beta hydrolase"/>
    <property type="match status" value="1"/>
</dbReference>
<evidence type="ECO:0000313" key="2">
    <source>
        <dbReference type="EMBL" id="KAL2519425.1"/>
    </source>
</evidence>
<dbReference type="EMBL" id="JBFOLK010000004">
    <property type="protein sequence ID" value="KAL2519425.1"/>
    <property type="molecule type" value="Genomic_DNA"/>
</dbReference>
<dbReference type="Proteomes" id="UP001604336">
    <property type="component" value="Unassembled WGS sequence"/>
</dbReference>
<protein>
    <submittedName>
        <fullName evidence="2">Carboxylesterase</fullName>
    </submittedName>
</protein>
<keyword evidence="1" id="KW-1133">Transmembrane helix</keyword>
<dbReference type="InterPro" id="IPR050466">
    <property type="entry name" value="Carboxylest/Gibb_receptor"/>
</dbReference>
<dbReference type="InterPro" id="IPR029058">
    <property type="entry name" value="AB_hydrolase_fold"/>
</dbReference>
<gene>
    <name evidence="2" type="ORF">Adt_15672</name>
</gene>
<sequence length="177" mass="20569">MRKKKCLPYRVQPLHFIHQSLNFIVVFLFSIMINLSREEGDVRKTKKMDWTETLPGDVKILGRFLSHPYFWESKPIESETTEETEQNVAYKIWLFVYPFSPGRIDNPMINPFVDDAPSFSGLACSMLLVCLAEKDLLMSRGILYVESMKKSGWNGEMELVGVEGKDQFFHFFDPDLS</sequence>
<evidence type="ECO:0000256" key="1">
    <source>
        <dbReference type="SAM" id="Phobius"/>
    </source>
</evidence>
<reference evidence="3" key="1">
    <citation type="submission" date="2024-07" db="EMBL/GenBank/DDBJ databases">
        <title>Two chromosome-level genome assemblies of Korean endemic species Abeliophyllum distichum and Forsythia ovata (Oleaceae).</title>
        <authorList>
            <person name="Jang H."/>
        </authorList>
    </citation>
    <scope>NUCLEOTIDE SEQUENCE [LARGE SCALE GENOMIC DNA]</scope>
</reference>
<accession>A0ABD1U495</accession>
<keyword evidence="1" id="KW-0472">Membrane</keyword>
<comment type="caution">
    <text evidence="2">The sequence shown here is derived from an EMBL/GenBank/DDBJ whole genome shotgun (WGS) entry which is preliminary data.</text>
</comment>
<organism evidence="2 3">
    <name type="scientific">Abeliophyllum distichum</name>
    <dbReference type="NCBI Taxonomy" id="126358"/>
    <lineage>
        <taxon>Eukaryota</taxon>
        <taxon>Viridiplantae</taxon>
        <taxon>Streptophyta</taxon>
        <taxon>Embryophyta</taxon>
        <taxon>Tracheophyta</taxon>
        <taxon>Spermatophyta</taxon>
        <taxon>Magnoliopsida</taxon>
        <taxon>eudicotyledons</taxon>
        <taxon>Gunneridae</taxon>
        <taxon>Pentapetalae</taxon>
        <taxon>asterids</taxon>
        <taxon>lamiids</taxon>
        <taxon>Lamiales</taxon>
        <taxon>Oleaceae</taxon>
        <taxon>Forsythieae</taxon>
        <taxon>Abeliophyllum</taxon>
    </lineage>
</organism>
<dbReference type="PANTHER" id="PTHR23024">
    <property type="entry name" value="ARYLACETAMIDE DEACETYLASE"/>
    <property type="match status" value="1"/>
</dbReference>
<dbReference type="PANTHER" id="PTHR23024:SF551">
    <property type="entry name" value="2-HYDROXYISOFLAVANONE DEHYDRATASE-LIKE"/>
    <property type="match status" value="1"/>
</dbReference>
<keyword evidence="1" id="KW-0812">Transmembrane</keyword>